<comment type="caution">
    <text evidence="1">The sequence shown here is derived from an EMBL/GenBank/DDBJ whole genome shotgun (WGS) entry which is preliminary data.</text>
</comment>
<dbReference type="InterPro" id="IPR011989">
    <property type="entry name" value="ARM-like"/>
</dbReference>
<keyword evidence="2" id="KW-1185">Reference proteome</keyword>
<dbReference type="Gene3D" id="1.25.10.10">
    <property type="entry name" value="Leucine-rich Repeat Variant"/>
    <property type="match status" value="1"/>
</dbReference>
<dbReference type="AlphaFoldDB" id="A0A177EDB1"/>
<dbReference type="GO" id="GO:0005783">
    <property type="term" value="C:endoplasmic reticulum"/>
    <property type="evidence" value="ECO:0007669"/>
    <property type="project" value="TreeGrafter"/>
</dbReference>
<sequence length="744" mass="83234">MSVLRGKERVIIGMNVFSEQALVVRRCAAALVEVLRELNLKAFTELEIDTIVSRILHVFQCKDEYLRILSYAYLRNTAELSSGAFIAINALVNAIVTKKGNIKDESLKLLLQITPEPMLDDTSKYIHQALIETEYRTLDAIVPVLVFIDTPLLNDWFSNVSWMKGLNLNGPLGNSVLLMGKLRRDDRAMIKILCSAYLKGYSSVLAIRYLIGFIDSNKEVYRKFESFLRLEESGECTFIEALREVGKLNSSECARLVDQGIKGLKTLLRSPKTLSKIAALRTVEMLSGTPFKSKLGPLRGEIEEMLGSGSTLALLAMGVLLRIGTEEIAEKISKQLPKLMQDMGETQKLSLLEPVAGLCEKFGGSSWLEVLEGALVSRSSCHYKVRVVQIIARILKATKHQGLRSDLQNLLCSYIEDSFYPRVTAEILGILLGRATKKYRMCLMNRIILDNENVFPAIDLSLAAEKEGASGLEVLFKEGSEVDDLLLANTKNEILQEVKARLGEYADVFEAEKKKVSALESKYNAPELKVSRAVVLNRAESEFSISATKHVFSRFVAIKYAIVSKIDSVLEEGKLCVFLENQKISEHTIYLRGRESTEVDVKVEFDDFSSVCNNIVTTSFSYTVNDNRDYETGEIRVEPFEISPFDFIAPTDEDVDFQFEATETKEFKFAMQKTAAITELKKIIDISTVQEDSSEFVSKGVLIPTNETVGVRVKVKEMGHKCKAEIAIFCANQAVRDMLFGCIA</sequence>
<dbReference type="InterPro" id="IPR016024">
    <property type="entry name" value="ARM-type_fold"/>
</dbReference>
<proteinExistence type="predicted"/>
<evidence type="ECO:0000313" key="2">
    <source>
        <dbReference type="Proteomes" id="UP000185944"/>
    </source>
</evidence>
<dbReference type="GO" id="GO:0006891">
    <property type="term" value="P:intra-Golgi vesicle-mediated transport"/>
    <property type="evidence" value="ECO:0007669"/>
    <property type="project" value="TreeGrafter"/>
</dbReference>
<dbReference type="SUPFAM" id="SSF49348">
    <property type="entry name" value="Clathrin adaptor appendage domain"/>
    <property type="match status" value="1"/>
</dbReference>
<dbReference type="OrthoDB" id="1074925at2759"/>
<gene>
    <name evidence="1" type="ORF">NEDG_01491</name>
</gene>
<dbReference type="InterPro" id="IPR017106">
    <property type="entry name" value="Coatomer_gsu"/>
</dbReference>
<dbReference type="GO" id="GO:0006888">
    <property type="term" value="P:endoplasmic reticulum to Golgi vesicle-mediated transport"/>
    <property type="evidence" value="ECO:0007669"/>
    <property type="project" value="TreeGrafter"/>
</dbReference>
<protein>
    <submittedName>
        <fullName evidence="1">Coatomer protein complex, subunit gamma</fullName>
    </submittedName>
</protein>
<dbReference type="PANTHER" id="PTHR10261">
    <property type="entry name" value="COATOMER SUBUNIT GAMMA"/>
    <property type="match status" value="1"/>
</dbReference>
<dbReference type="STRING" id="1805483.A0A177EDB1"/>
<dbReference type="GO" id="GO:0009306">
    <property type="term" value="P:protein secretion"/>
    <property type="evidence" value="ECO:0007669"/>
    <property type="project" value="TreeGrafter"/>
</dbReference>
<evidence type="ECO:0000313" key="1">
    <source>
        <dbReference type="EMBL" id="OAG29944.1"/>
    </source>
</evidence>
<dbReference type="GO" id="GO:0000139">
    <property type="term" value="C:Golgi membrane"/>
    <property type="evidence" value="ECO:0007669"/>
    <property type="project" value="TreeGrafter"/>
</dbReference>
<dbReference type="RefSeq" id="XP_067544496.1">
    <property type="nucleotide sequence ID" value="XM_067688909.1"/>
</dbReference>
<organism evidence="1 2">
    <name type="scientific">Nematocida displodere</name>
    <dbReference type="NCBI Taxonomy" id="1805483"/>
    <lineage>
        <taxon>Eukaryota</taxon>
        <taxon>Fungi</taxon>
        <taxon>Fungi incertae sedis</taxon>
        <taxon>Microsporidia</taxon>
        <taxon>Nematocida</taxon>
    </lineage>
</organism>
<dbReference type="PANTHER" id="PTHR10261:SF0">
    <property type="entry name" value="COATOMER SUBUNIT GAMMA-2"/>
    <property type="match status" value="1"/>
</dbReference>
<reference evidence="1 2" key="1">
    <citation type="submission" date="2016-02" db="EMBL/GenBank/DDBJ databases">
        <title>Discovery of a natural microsporidian pathogen with a broad tissue tropism in Caenorhabditis elegans.</title>
        <authorList>
            <person name="Luallen R.J."/>
            <person name="Reinke A.W."/>
            <person name="Tong L."/>
            <person name="Botts M.R."/>
            <person name="Felix M.-A."/>
            <person name="Troemel E.R."/>
        </authorList>
    </citation>
    <scope>NUCLEOTIDE SEQUENCE [LARGE SCALE GENOMIC DNA]</scope>
    <source>
        <strain evidence="1 2">JUm2807</strain>
    </source>
</reference>
<dbReference type="EMBL" id="LTDL01000038">
    <property type="protein sequence ID" value="OAG29944.1"/>
    <property type="molecule type" value="Genomic_DNA"/>
</dbReference>
<dbReference type="GO" id="GO:0005793">
    <property type="term" value="C:endoplasmic reticulum-Golgi intermediate compartment"/>
    <property type="evidence" value="ECO:0007669"/>
    <property type="project" value="TreeGrafter"/>
</dbReference>
<accession>A0A177EDB1</accession>
<dbReference type="GO" id="GO:0030126">
    <property type="term" value="C:COPI vesicle coat"/>
    <property type="evidence" value="ECO:0007669"/>
    <property type="project" value="TreeGrafter"/>
</dbReference>
<dbReference type="SUPFAM" id="SSF48371">
    <property type="entry name" value="ARM repeat"/>
    <property type="match status" value="1"/>
</dbReference>
<dbReference type="GeneID" id="93647841"/>
<dbReference type="VEuPathDB" id="MicrosporidiaDB:NEDG_01491"/>
<name>A0A177EDB1_9MICR</name>
<dbReference type="Proteomes" id="UP000185944">
    <property type="component" value="Unassembled WGS sequence"/>
</dbReference>
<dbReference type="InterPro" id="IPR013041">
    <property type="entry name" value="Clathrin_app_Ig-like_sf"/>
</dbReference>